<evidence type="ECO:0000313" key="3">
    <source>
        <dbReference type="EMBL" id="MBM7633871.1"/>
    </source>
</evidence>
<keyword evidence="1" id="KW-0175">Coiled coil</keyword>
<dbReference type="Proteomes" id="UP000741863">
    <property type="component" value="Unassembled WGS sequence"/>
</dbReference>
<protein>
    <submittedName>
        <fullName evidence="3">DNA-binding XRE family transcriptional regulator</fullName>
    </submittedName>
</protein>
<dbReference type="GO" id="GO:0003677">
    <property type="term" value="F:DNA binding"/>
    <property type="evidence" value="ECO:0007669"/>
    <property type="project" value="UniProtKB-KW"/>
</dbReference>
<evidence type="ECO:0000313" key="4">
    <source>
        <dbReference type="Proteomes" id="UP000741863"/>
    </source>
</evidence>
<sequence length="218" mass="24630">MKNANNHSLYRASRIKDILRIARERASQPERRTKQWLSRELGLSYRALTAIENGDTPPSLETAIAWCDAVNDSLAKQKILYIHGLTPLPPTDPRLLADMSTQLINFVNEIKEAEEAARQLQMISVAKRPGKEFSQLELEEVESLLKQILDVRQASYCIADVAENVWGVAKEHVRNRWIAQSIASGVVVKSIEQYEAYKSEKVYTEHVEKLVATNGSLS</sequence>
<keyword evidence="4" id="KW-1185">Reference proteome</keyword>
<dbReference type="Pfam" id="PF01381">
    <property type="entry name" value="HTH_3"/>
    <property type="match status" value="1"/>
</dbReference>
<organism evidence="3 4">
    <name type="scientific">Geomicrobium sediminis</name>
    <dbReference type="NCBI Taxonomy" id="1347788"/>
    <lineage>
        <taxon>Bacteria</taxon>
        <taxon>Bacillati</taxon>
        <taxon>Bacillota</taxon>
        <taxon>Bacilli</taxon>
        <taxon>Bacillales</taxon>
        <taxon>Geomicrobium</taxon>
    </lineage>
</organism>
<feature type="coiled-coil region" evidence="1">
    <location>
        <begin position="96"/>
        <end position="123"/>
    </location>
</feature>
<evidence type="ECO:0000256" key="1">
    <source>
        <dbReference type="SAM" id="Coils"/>
    </source>
</evidence>
<reference evidence="3 4" key="1">
    <citation type="submission" date="2021-01" db="EMBL/GenBank/DDBJ databases">
        <title>Genomic Encyclopedia of Type Strains, Phase IV (KMG-IV): sequencing the most valuable type-strain genomes for metagenomic binning, comparative biology and taxonomic classification.</title>
        <authorList>
            <person name="Goeker M."/>
        </authorList>
    </citation>
    <scope>NUCLEOTIDE SEQUENCE [LARGE SCALE GENOMIC DNA]</scope>
    <source>
        <strain evidence="3 4">DSM 25540</strain>
    </source>
</reference>
<comment type="caution">
    <text evidence="3">The sequence shown here is derived from an EMBL/GenBank/DDBJ whole genome shotgun (WGS) entry which is preliminary data.</text>
</comment>
<dbReference type="InterPro" id="IPR001387">
    <property type="entry name" value="Cro/C1-type_HTH"/>
</dbReference>
<evidence type="ECO:0000259" key="2">
    <source>
        <dbReference type="Pfam" id="PF01381"/>
    </source>
</evidence>
<feature type="domain" description="HTH cro/C1-type" evidence="2">
    <location>
        <begin position="37"/>
        <end position="69"/>
    </location>
</feature>
<proteinExistence type="predicted"/>
<dbReference type="InterPro" id="IPR010982">
    <property type="entry name" value="Lambda_DNA-bd_dom_sf"/>
</dbReference>
<dbReference type="Gene3D" id="1.10.260.40">
    <property type="entry name" value="lambda repressor-like DNA-binding domains"/>
    <property type="match status" value="1"/>
</dbReference>
<name>A0ABS2PFI2_9BACL</name>
<dbReference type="EMBL" id="JAFBEC010000008">
    <property type="protein sequence ID" value="MBM7633871.1"/>
    <property type="molecule type" value="Genomic_DNA"/>
</dbReference>
<dbReference type="SUPFAM" id="SSF47413">
    <property type="entry name" value="lambda repressor-like DNA-binding domains"/>
    <property type="match status" value="1"/>
</dbReference>
<dbReference type="CDD" id="cd00093">
    <property type="entry name" value="HTH_XRE"/>
    <property type="match status" value="1"/>
</dbReference>
<accession>A0ABS2PFI2</accession>
<keyword evidence="3" id="KW-0238">DNA-binding</keyword>
<gene>
    <name evidence="3" type="ORF">JOD17_002967</name>
</gene>
<dbReference type="RefSeq" id="WP_204698601.1">
    <property type="nucleotide sequence ID" value="NZ_JAFBEC010000008.1"/>
</dbReference>